<comment type="similarity">
    <text evidence="1 7">Belongs to the AB hydrolase superfamily. Lipase family.</text>
</comment>
<evidence type="ECO:0000256" key="5">
    <source>
        <dbReference type="ARBA" id="ARBA00023098"/>
    </source>
</evidence>
<keyword evidence="3 7" id="KW-0378">Hydrolase</keyword>
<evidence type="ECO:0000256" key="8">
    <source>
        <dbReference type="PIRSR" id="PIRSR000862-1"/>
    </source>
</evidence>
<name>A0A6P8YQM7_THRPL</name>
<dbReference type="Proteomes" id="UP000515158">
    <property type="component" value="Unplaced"/>
</dbReference>
<dbReference type="AlphaFoldDB" id="A0A6P8YQM7"/>
<sequence>MAAFRTILAVSAVLLAAAEANLRAPANTKVPTEAWLTTPELIEFWGYPGETHTVVTEDGYVVDVHRILGRRGQVDKPRRRKTPVLIAHGYGASSECMVLRDNNTLAFMLANEDFDVWLGNTRGNFYGRRHSHLSSADQRFWDFSWHENGVFDMRATIDYMLATTGEASVAVLGHSMGATSLFALLAEMPEYNAKVRAAFLLGPAVYFHSVRGTFNEVRKRAPWSERTLSLIRLENFMTRAPYPRLCFSNLGGGMTINPNCIRVFTDAQGPFFNTNHNTYLPILLRHWPAGTSVGQLAHFMQLIVKGDGFKKFDHGPERNRVLYGTASPPPYNLTNVRSPCFFYYCDNDYQANPKDVRRLAADVPGTAGLFRTPARAFNHLDIMYEEAAGELVYKRLLRDIAKYRN</sequence>
<evidence type="ECO:0000256" key="7">
    <source>
        <dbReference type="PIRNR" id="PIRNR000862"/>
    </source>
</evidence>
<dbReference type="OrthoDB" id="9974421at2759"/>
<dbReference type="InterPro" id="IPR029058">
    <property type="entry name" value="AB_hydrolase_fold"/>
</dbReference>
<proteinExistence type="inferred from homology"/>
<dbReference type="GeneID" id="117644343"/>
<evidence type="ECO:0000256" key="9">
    <source>
        <dbReference type="SAM" id="SignalP"/>
    </source>
</evidence>
<dbReference type="KEGG" id="tpal:117644343"/>
<dbReference type="Gene3D" id="3.40.50.1820">
    <property type="entry name" value="alpha/beta hydrolase"/>
    <property type="match status" value="1"/>
</dbReference>
<accession>A0A6P8YQM7</accession>
<dbReference type="SUPFAM" id="SSF53474">
    <property type="entry name" value="alpha/beta-Hydrolases"/>
    <property type="match status" value="1"/>
</dbReference>
<dbReference type="InterPro" id="IPR025483">
    <property type="entry name" value="Lipase_euk"/>
</dbReference>
<keyword evidence="6" id="KW-0325">Glycoprotein</keyword>
<dbReference type="PIRSF" id="PIRSF000862">
    <property type="entry name" value="Steryl_ester_lip"/>
    <property type="match status" value="1"/>
</dbReference>
<evidence type="ECO:0000313" key="11">
    <source>
        <dbReference type="Proteomes" id="UP000515158"/>
    </source>
</evidence>
<feature type="active site" description="Charge relay system" evidence="8">
    <location>
        <position position="348"/>
    </location>
</feature>
<feature type="chain" id="PRO_5027893259" description="Lipase" evidence="9">
    <location>
        <begin position="21"/>
        <end position="405"/>
    </location>
</feature>
<dbReference type="InParanoid" id="A0A6P8YQM7"/>
<dbReference type="GO" id="GO:0016788">
    <property type="term" value="F:hydrolase activity, acting on ester bonds"/>
    <property type="evidence" value="ECO:0007669"/>
    <property type="project" value="InterPro"/>
</dbReference>
<feature type="signal peptide" evidence="9">
    <location>
        <begin position="1"/>
        <end position="20"/>
    </location>
</feature>
<evidence type="ECO:0000256" key="2">
    <source>
        <dbReference type="ARBA" id="ARBA00022729"/>
    </source>
</evidence>
<dbReference type="Pfam" id="PF04083">
    <property type="entry name" value="Abhydro_lipase"/>
    <property type="match status" value="1"/>
</dbReference>
<evidence type="ECO:0000259" key="10">
    <source>
        <dbReference type="Pfam" id="PF04083"/>
    </source>
</evidence>
<keyword evidence="11" id="KW-1185">Reference proteome</keyword>
<feature type="active site" description="Charge relay system" evidence="8">
    <location>
        <position position="379"/>
    </location>
</feature>
<organism evidence="12">
    <name type="scientific">Thrips palmi</name>
    <name type="common">Melon thrips</name>
    <dbReference type="NCBI Taxonomy" id="161013"/>
    <lineage>
        <taxon>Eukaryota</taxon>
        <taxon>Metazoa</taxon>
        <taxon>Ecdysozoa</taxon>
        <taxon>Arthropoda</taxon>
        <taxon>Hexapoda</taxon>
        <taxon>Insecta</taxon>
        <taxon>Pterygota</taxon>
        <taxon>Neoptera</taxon>
        <taxon>Paraneoptera</taxon>
        <taxon>Thysanoptera</taxon>
        <taxon>Terebrantia</taxon>
        <taxon>Thripoidea</taxon>
        <taxon>Thripidae</taxon>
        <taxon>Thrips</taxon>
    </lineage>
</organism>
<dbReference type="RefSeq" id="XP_034239610.1">
    <property type="nucleotide sequence ID" value="XM_034383719.1"/>
</dbReference>
<keyword evidence="2 9" id="KW-0732">Signal</keyword>
<dbReference type="FunFam" id="3.40.50.1820:FF:000057">
    <property type="entry name" value="Lipase"/>
    <property type="match status" value="1"/>
</dbReference>
<gene>
    <name evidence="12" type="primary">LOC117644343</name>
</gene>
<evidence type="ECO:0000256" key="6">
    <source>
        <dbReference type="ARBA" id="ARBA00023180"/>
    </source>
</evidence>
<dbReference type="PANTHER" id="PTHR11005">
    <property type="entry name" value="LYSOSOMAL ACID LIPASE-RELATED"/>
    <property type="match status" value="1"/>
</dbReference>
<dbReference type="InterPro" id="IPR006693">
    <property type="entry name" value="AB_hydrolase_lipase"/>
</dbReference>
<keyword evidence="5" id="KW-0443">Lipid metabolism</keyword>
<evidence type="ECO:0000256" key="4">
    <source>
        <dbReference type="ARBA" id="ARBA00022963"/>
    </source>
</evidence>
<feature type="domain" description="Partial AB-hydrolase lipase" evidence="10">
    <location>
        <begin position="39"/>
        <end position="98"/>
    </location>
</feature>
<reference evidence="12" key="1">
    <citation type="submission" date="2025-08" db="UniProtKB">
        <authorList>
            <consortium name="RefSeq"/>
        </authorList>
    </citation>
    <scope>IDENTIFICATION</scope>
    <source>
        <tissue evidence="12">Total insect</tissue>
    </source>
</reference>
<protein>
    <recommendedName>
        <fullName evidence="7">Lipase</fullName>
    </recommendedName>
</protein>
<evidence type="ECO:0000313" key="12">
    <source>
        <dbReference type="RefSeq" id="XP_034239610.1"/>
    </source>
</evidence>
<dbReference type="GO" id="GO:0016042">
    <property type="term" value="P:lipid catabolic process"/>
    <property type="evidence" value="ECO:0007669"/>
    <property type="project" value="UniProtKB-KW"/>
</dbReference>
<evidence type="ECO:0000256" key="3">
    <source>
        <dbReference type="ARBA" id="ARBA00022801"/>
    </source>
</evidence>
<feature type="active site" description="Nucleophile" evidence="8">
    <location>
        <position position="175"/>
    </location>
</feature>
<evidence type="ECO:0000256" key="1">
    <source>
        <dbReference type="ARBA" id="ARBA00010701"/>
    </source>
</evidence>
<keyword evidence="4 7" id="KW-0442">Lipid degradation</keyword>